<dbReference type="RefSeq" id="WP_189354876.1">
    <property type="nucleotide sequence ID" value="NZ_BMYP01000074.1"/>
</dbReference>
<organism evidence="3 4">
    <name type="scientific">Vogesella fluminis</name>
    <dbReference type="NCBI Taxonomy" id="1069161"/>
    <lineage>
        <taxon>Bacteria</taxon>
        <taxon>Pseudomonadati</taxon>
        <taxon>Pseudomonadota</taxon>
        <taxon>Betaproteobacteria</taxon>
        <taxon>Neisseriales</taxon>
        <taxon>Chromobacteriaceae</taxon>
        <taxon>Vogesella</taxon>
    </lineage>
</organism>
<reference evidence="4" key="1">
    <citation type="journal article" date="2019" name="Int. J. Syst. Evol. Microbiol.">
        <title>The Global Catalogue of Microorganisms (GCM) 10K type strain sequencing project: providing services to taxonomists for standard genome sequencing and annotation.</title>
        <authorList>
            <consortium name="The Broad Institute Genomics Platform"/>
            <consortium name="The Broad Institute Genome Sequencing Center for Infectious Disease"/>
            <person name="Wu L."/>
            <person name="Ma J."/>
        </authorList>
    </citation>
    <scope>NUCLEOTIDE SEQUENCE [LARGE SCALE GENOMIC DNA]</scope>
    <source>
        <strain evidence="4">KCTC 23713</strain>
    </source>
</reference>
<evidence type="ECO:0000259" key="2">
    <source>
        <dbReference type="SMART" id="SM00382"/>
    </source>
</evidence>
<name>A0ABQ3HEU9_9NEIS</name>
<feature type="region of interest" description="Disordered" evidence="1">
    <location>
        <begin position="419"/>
        <end position="448"/>
    </location>
</feature>
<keyword evidence="4" id="KW-1185">Reference proteome</keyword>
<dbReference type="InterPro" id="IPR027417">
    <property type="entry name" value="P-loop_NTPase"/>
</dbReference>
<dbReference type="Proteomes" id="UP000662678">
    <property type="component" value="Unassembled WGS sequence"/>
</dbReference>
<gene>
    <name evidence="3" type="ORF">GCM10011419_29390</name>
</gene>
<accession>A0ABQ3HEU9</accession>
<feature type="domain" description="AAA+ ATPase" evidence="2">
    <location>
        <begin position="94"/>
        <end position="279"/>
    </location>
</feature>
<dbReference type="Pfam" id="PF13191">
    <property type="entry name" value="AAA_16"/>
    <property type="match status" value="1"/>
</dbReference>
<sequence>MAVTPWATRFMGLSDEVIEARTRLTPSPLLNLDAYPAYEAANLLWNTLREIFILTPRTLNVIRQIIAEASAFSDQVYSDEKAFKRQLYNPVVDPLPAICLTGPAGVGKSTLLKAMSRLFDETGYIDAGGGHNLPMRTFFYYKVYRGCRDNQILQAFIESCLVLPIKEGDVVEDDPKEPPQPETVKSVTRALALAQRLAARDGIAAVILDELQFLTQSTVANTAVTATLLGMTYLGPPLVFASNYDMVHRLKQRGQQDRDRLLSRHVPLLPEMLAVPEDFQAWKAYLAECIAISGGALAFDPENDAQPLHCYTFGLRRKLLDLFRIAYRHARLQSRYTATMHDIEWAYCSGEYCEHRVDVEELISIQLGRPSSRKDLIFPFEMDAEETQIRTEEQKARHIEKITDQATAAALTPAEKRTYAAAGGTVKGTEGNGRKPSGEKRKKAPPVTLEALLEGGRKYYGHEG</sequence>
<dbReference type="EMBL" id="BMYP01000074">
    <property type="protein sequence ID" value="GHD82205.1"/>
    <property type="molecule type" value="Genomic_DNA"/>
</dbReference>
<evidence type="ECO:0000313" key="4">
    <source>
        <dbReference type="Proteomes" id="UP000662678"/>
    </source>
</evidence>
<evidence type="ECO:0000256" key="1">
    <source>
        <dbReference type="SAM" id="MobiDB-lite"/>
    </source>
</evidence>
<dbReference type="SMART" id="SM00382">
    <property type="entry name" value="AAA"/>
    <property type="match status" value="1"/>
</dbReference>
<dbReference type="SUPFAM" id="SSF52540">
    <property type="entry name" value="P-loop containing nucleoside triphosphate hydrolases"/>
    <property type="match status" value="1"/>
</dbReference>
<evidence type="ECO:0000313" key="3">
    <source>
        <dbReference type="EMBL" id="GHD82205.1"/>
    </source>
</evidence>
<dbReference type="InterPro" id="IPR003593">
    <property type="entry name" value="AAA+_ATPase"/>
</dbReference>
<dbReference type="Gene3D" id="3.40.50.300">
    <property type="entry name" value="P-loop containing nucleotide triphosphate hydrolases"/>
    <property type="match status" value="1"/>
</dbReference>
<proteinExistence type="predicted"/>
<dbReference type="InterPro" id="IPR041664">
    <property type="entry name" value="AAA_16"/>
</dbReference>
<comment type="caution">
    <text evidence="3">The sequence shown here is derived from an EMBL/GenBank/DDBJ whole genome shotgun (WGS) entry which is preliminary data.</text>
</comment>
<protein>
    <recommendedName>
        <fullName evidence="2">AAA+ ATPase domain-containing protein</fullName>
    </recommendedName>
</protein>